<proteinExistence type="predicted"/>
<evidence type="ECO:0000313" key="1">
    <source>
        <dbReference type="EMBL" id="JAH66912.1"/>
    </source>
</evidence>
<name>A0A0E9UM96_ANGAN</name>
<dbReference type="EMBL" id="GBXM01041665">
    <property type="protein sequence ID" value="JAH66912.1"/>
    <property type="molecule type" value="Transcribed_RNA"/>
</dbReference>
<accession>A0A0E9UM96</accession>
<reference evidence="1" key="2">
    <citation type="journal article" date="2015" name="Fish Shellfish Immunol.">
        <title>Early steps in the European eel (Anguilla anguilla)-Vibrio vulnificus interaction in the gills: Role of the RtxA13 toxin.</title>
        <authorList>
            <person name="Callol A."/>
            <person name="Pajuelo D."/>
            <person name="Ebbesson L."/>
            <person name="Teles M."/>
            <person name="MacKenzie S."/>
            <person name="Amaro C."/>
        </authorList>
    </citation>
    <scope>NUCLEOTIDE SEQUENCE</scope>
</reference>
<organism evidence="1">
    <name type="scientific">Anguilla anguilla</name>
    <name type="common">European freshwater eel</name>
    <name type="synonym">Muraena anguilla</name>
    <dbReference type="NCBI Taxonomy" id="7936"/>
    <lineage>
        <taxon>Eukaryota</taxon>
        <taxon>Metazoa</taxon>
        <taxon>Chordata</taxon>
        <taxon>Craniata</taxon>
        <taxon>Vertebrata</taxon>
        <taxon>Euteleostomi</taxon>
        <taxon>Actinopterygii</taxon>
        <taxon>Neopterygii</taxon>
        <taxon>Teleostei</taxon>
        <taxon>Anguilliformes</taxon>
        <taxon>Anguillidae</taxon>
        <taxon>Anguilla</taxon>
    </lineage>
</organism>
<sequence>MKKVIFFFFEKTTSTLR</sequence>
<reference evidence="1" key="1">
    <citation type="submission" date="2014-11" db="EMBL/GenBank/DDBJ databases">
        <authorList>
            <person name="Amaro Gonzalez C."/>
        </authorList>
    </citation>
    <scope>NUCLEOTIDE SEQUENCE</scope>
</reference>
<protein>
    <submittedName>
        <fullName evidence="1">Uncharacterized protein</fullName>
    </submittedName>
</protein>
<dbReference type="AlphaFoldDB" id="A0A0E9UM96"/>